<evidence type="ECO:0000256" key="5">
    <source>
        <dbReference type="ARBA" id="ARBA00022900"/>
    </source>
</evidence>
<gene>
    <name evidence="8" type="ORF">JTE90_003623</name>
</gene>
<evidence type="ECO:0000256" key="3">
    <source>
        <dbReference type="ARBA" id="ARBA00022690"/>
    </source>
</evidence>
<dbReference type="GO" id="GO:0004867">
    <property type="term" value="F:serine-type endopeptidase inhibitor activity"/>
    <property type="evidence" value="ECO:0007669"/>
    <property type="project" value="UniProtKB-KW"/>
</dbReference>
<evidence type="ECO:0000256" key="6">
    <source>
        <dbReference type="ARBA" id="ARBA00023157"/>
    </source>
</evidence>
<evidence type="ECO:0000259" key="7">
    <source>
        <dbReference type="PROSITE" id="PS50279"/>
    </source>
</evidence>
<comment type="subcellular location">
    <subcellularLocation>
        <location evidence="1">Secreted</location>
    </subcellularLocation>
</comment>
<dbReference type="Proteomes" id="UP000827092">
    <property type="component" value="Unassembled WGS sequence"/>
</dbReference>
<feature type="domain" description="BPTI/Kunitz inhibitor" evidence="7">
    <location>
        <begin position="56"/>
        <end position="106"/>
    </location>
</feature>
<dbReference type="GO" id="GO:0005615">
    <property type="term" value="C:extracellular space"/>
    <property type="evidence" value="ECO:0007669"/>
    <property type="project" value="TreeGrafter"/>
</dbReference>
<dbReference type="PROSITE" id="PS50279">
    <property type="entry name" value="BPTI_KUNITZ_2"/>
    <property type="match status" value="2"/>
</dbReference>
<name>A0AAV6VDI7_9ARAC</name>
<dbReference type="PANTHER" id="PTHR10083">
    <property type="entry name" value="KUNITZ-TYPE PROTEASE INHIBITOR-RELATED"/>
    <property type="match status" value="1"/>
</dbReference>
<dbReference type="SMART" id="SM00131">
    <property type="entry name" value="KU"/>
    <property type="match status" value="2"/>
</dbReference>
<evidence type="ECO:0000256" key="1">
    <source>
        <dbReference type="ARBA" id="ARBA00004613"/>
    </source>
</evidence>
<keyword evidence="9" id="KW-1185">Reference proteome</keyword>
<dbReference type="InterPro" id="IPR050098">
    <property type="entry name" value="TFPI/VKTCI-like"/>
</dbReference>
<comment type="caution">
    <text evidence="8">The sequence shown here is derived from an EMBL/GenBank/DDBJ whole genome shotgun (WGS) entry which is preliminary data.</text>
</comment>
<dbReference type="InterPro" id="IPR036880">
    <property type="entry name" value="Kunitz_BPTI_sf"/>
</dbReference>
<keyword evidence="4" id="KW-0732">Signal</keyword>
<evidence type="ECO:0000313" key="9">
    <source>
        <dbReference type="Proteomes" id="UP000827092"/>
    </source>
</evidence>
<proteinExistence type="predicted"/>
<dbReference type="PROSITE" id="PS00280">
    <property type="entry name" value="BPTI_KUNITZ_1"/>
    <property type="match status" value="1"/>
</dbReference>
<dbReference type="Pfam" id="PF00014">
    <property type="entry name" value="Kunitz_BPTI"/>
    <property type="match status" value="2"/>
</dbReference>
<dbReference type="PRINTS" id="PR00759">
    <property type="entry name" value="BASICPTASE"/>
</dbReference>
<dbReference type="CDD" id="cd00109">
    <property type="entry name" value="Kunitz-type"/>
    <property type="match status" value="2"/>
</dbReference>
<dbReference type="SUPFAM" id="SSF57362">
    <property type="entry name" value="BPTI-like"/>
    <property type="match status" value="2"/>
</dbReference>
<keyword evidence="5" id="KW-0722">Serine protease inhibitor</keyword>
<evidence type="ECO:0000313" key="8">
    <source>
        <dbReference type="EMBL" id="KAG8194023.1"/>
    </source>
</evidence>
<dbReference type="AlphaFoldDB" id="A0AAV6VDI7"/>
<keyword evidence="3" id="KW-0646">Protease inhibitor</keyword>
<sequence length="110" mass="12495">MGGCGAYAQRYFFNRFTGDCHEFIFGGCLGNNNNFESKEQCLEYCKGFELDKKGSCSKAKDRGPCEGFVWRYFHDHEKGECEAFIYGGCRGNENNFKTKRECSNVCGVSE</sequence>
<dbReference type="InterPro" id="IPR020901">
    <property type="entry name" value="Prtase_inh_Kunz-CS"/>
</dbReference>
<evidence type="ECO:0000256" key="4">
    <source>
        <dbReference type="ARBA" id="ARBA00022729"/>
    </source>
</evidence>
<organism evidence="8 9">
    <name type="scientific">Oedothorax gibbosus</name>
    <dbReference type="NCBI Taxonomy" id="931172"/>
    <lineage>
        <taxon>Eukaryota</taxon>
        <taxon>Metazoa</taxon>
        <taxon>Ecdysozoa</taxon>
        <taxon>Arthropoda</taxon>
        <taxon>Chelicerata</taxon>
        <taxon>Arachnida</taxon>
        <taxon>Araneae</taxon>
        <taxon>Araneomorphae</taxon>
        <taxon>Entelegynae</taxon>
        <taxon>Araneoidea</taxon>
        <taxon>Linyphiidae</taxon>
        <taxon>Erigoninae</taxon>
        <taxon>Oedothorax</taxon>
    </lineage>
</organism>
<keyword evidence="6" id="KW-1015">Disulfide bond</keyword>
<dbReference type="InterPro" id="IPR002223">
    <property type="entry name" value="Kunitz_BPTI"/>
</dbReference>
<reference evidence="8 9" key="1">
    <citation type="journal article" date="2022" name="Nat. Ecol. Evol.">
        <title>A masculinizing supergene underlies an exaggerated male reproductive morph in a spider.</title>
        <authorList>
            <person name="Hendrickx F."/>
            <person name="De Corte Z."/>
            <person name="Sonet G."/>
            <person name="Van Belleghem S.M."/>
            <person name="Kostlbacher S."/>
            <person name="Vangestel C."/>
        </authorList>
    </citation>
    <scope>NUCLEOTIDE SEQUENCE [LARGE SCALE GENOMIC DNA]</scope>
    <source>
        <strain evidence="8">W744_W776</strain>
    </source>
</reference>
<evidence type="ECO:0000256" key="2">
    <source>
        <dbReference type="ARBA" id="ARBA00022525"/>
    </source>
</evidence>
<dbReference type="EMBL" id="JAFNEN010000111">
    <property type="protein sequence ID" value="KAG8194023.1"/>
    <property type="molecule type" value="Genomic_DNA"/>
</dbReference>
<dbReference type="PANTHER" id="PTHR10083:SF374">
    <property type="entry name" value="BPTI_KUNITZ INHIBITOR DOMAIN-CONTAINING PROTEIN"/>
    <property type="match status" value="1"/>
</dbReference>
<dbReference type="Gene3D" id="4.10.410.10">
    <property type="entry name" value="Pancreatic trypsin inhibitor Kunitz domain"/>
    <property type="match status" value="2"/>
</dbReference>
<feature type="domain" description="BPTI/Kunitz inhibitor" evidence="7">
    <location>
        <begin position="1"/>
        <end position="45"/>
    </location>
</feature>
<accession>A0AAV6VDI7</accession>
<dbReference type="FunFam" id="4.10.410.10:FF:000020">
    <property type="entry name" value="Collagen, type VI, alpha 3"/>
    <property type="match status" value="1"/>
</dbReference>
<protein>
    <recommendedName>
        <fullName evidence="7">BPTI/Kunitz inhibitor domain-containing protein</fullName>
    </recommendedName>
</protein>
<keyword evidence="2" id="KW-0964">Secreted</keyword>